<reference evidence="6 7" key="1">
    <citation type="submission" date="2020-09" db="EMBL/GenBank/DDBJ databases">
        <title>Novel species of Mucilaginibacter isolated from a glacier on the Tibetan Plateau.</title>
        <authorList>
            <person name="Liu Q."/>
            <person name="Xin Y.-H."/>
        </authorList>
    </citation>
    <scope>NUCLEOTIDE SEQUENCE [LARGE SCALE GENOMIC DNA]</scope>
    <source>
        <strain evidence="6 7">ZT4R22</strain>
    </source>
</reference>
<evidence type="ECO:0000313" key="7">
    <source>
        <dbReference type="Proteomes" id="UP000606600"/>
    </source>
</evidence>
<dbReference type="SUPFAM" id="SSF53383">
    <property type="entry name" value="PLP-dependent transferases"/>
    <property type="match status" value="1"/>
</dbReference>
<sequence length="396" mass="43802">MTPLNEQEIQQYRTETRGVAGLIHFNNAGASLPPDVVPDTVIDYLKEEATNGGYETEAKYQVQLEQTYDLIARLINADRDEVAIVENASVGWGLVFNGIDFKPGDEIITSEMEYVTNLMGFLNAQKNHGVVFKVVPNDEQGNFSMQGLEELISAQTKLIAITQIPSTAGGMMPIVEIGKIARKHGILYLVDACQSAGQVPVDVKEIGCDMLSVTGRKYLRAPRGTGFLFVRKEVQDKLKLILMDSFAADWVSETEFKIRNDARRFELYEKNRALTLGLGKAIEYALNIGVDRIWQRVQYLAGLMRTQLSAIDDVTVHDFGAEQCGIVTFSVAGIESAVVKSKLAEQGINVSVAKAISTLIYMNKNHLVSIVRASAHYYNTEEEIGVLCEALKAIRD</sequence>
<dbReference type="EMBL" id="JACWMY010000011">
    <property type="protein sequence ID" value="MBD1366065.1"/>
    <property type="molecule type" value="Genomic_DNA"/>
</dbReference>
<comment type="caution">
    <text evidence="6">The sequence shown here is derived from an EMBL/GenBank/DDBJ whole genome shotgun (WGS) entry which is preliminary data.</text>
</comment>
<comment type="similarity">
    <text evidence="3">Belongs to the class-V pyridoxal-phosphate-dependent aminotransferase family.</text>
</comment>
<keyword evidence="2" id="KW-0663">Pyridoxal phosphate</keyword>
<evidence type="ECO:0000256" key="3">
    <source>
        <dbReference type="RuleBase" id="RU004075"/>
    </source>
</evidence>
<dbReference type="InterPro" id="IPR020578">
    <property type="entry name" value="Aminotrans_V_PyrdxlP_BS"/>
</dbReference>
<dbReference type="Proteomes" id="UP000606600">
    <property type="component" value="Unassembled WGS sequence"/>
</dbReference>
<dbReference type="InterPro" id="IPR015422">
    <property type="entry name" value="PyrdxlP-dep_Trfase_small"/>
</dbReference>
<organism evidence="6 7">
    <name type="scientific">Mucilaginibacter pankratovii</name>
    <dbReference type="NCBI Taxonomy" id="2772110"/>
    <lineage>
        <taxon>Bacteria</taxon>
        <taxon>Pseudomonadati</taxon>
        <taxon>Bacteroidota</taxon>
        <taxon>Sphingobacteriia</taxon>
        <taxon>Sphingobacteriales</taxon>
        <taxon>Sphingobacteriaceae</taxon>
        <taxon>Mucilaginibacter</taxon>
    </lineage>
</organism>
<comment type="cofactor">
    <cofactor evidence="1 4">
        <name>pyridoxal 5'-phosphate</name>
        <dbReference type="ChEBI" id="CHEBI:597326"/>
    </cofactor>
</comment>
<dbReference type="GO" id="GO:0008483">
    <property type="term" value="F:transaminase activity"/>
    <property type="evidence" value="ECO:0007669"/>
    <property type="project" value="UniProtKB-KW"/>
</dbReference>
<keyword evidence="6" id="KW-0032">Aminotransferase</keyword>
<evidence type="ECO:0000259" key="5">
    <source>
        <dbReference type="Pfam" id="PF00266"/>
    </source>
</evidence>
<dbReference type="PANTHER" id="PTHR43586">
    <property type="entry name" value="CYSTEINE DESULFURASE"/>
    <property type="match status" value="1"/>
</dbReference>
<dbReference type="PANTHER" id="PTHR43586:SF24">
    <property type="entry name" value="BLR4730 PROTEIN"/>
    <property type="match status" value="1"/>
</dbReference>
<name>A0ABR7WUT4_9SPHI</name>
<evidence type="ECO:0000256" key="2">
    <source>
        <dbReference type="ARBA" id="ARBA00022898"/>
    </source>
</evidence>
<evidence type="ECO:0000256" key="4">
    <source>
        <dbReference type="RuleBase" id="RU004504"/>
    </source>
</evidence>
<keyword evidence="7" id="KW-1185">Reference proteome</keyword>
<dbReference type="InterPro" id="IPR000192">
    <property type="entry name" value="Aminotrans_V_dom"/>
</dbReference>
<protein>
    <submittedName>
        <fullName evidence="6">Aminotransferase class V-fold PLP-dependent enzyme</fullName>
    </submittedName>
</protein>
<dbReference type="PROSITE" id="PS00595">
    <property type="entry name" value="AA_TRANSFER_CLASS_5"/>
    <property type="match status" value="1"/>
</dbReference>
<feature type="domain" description="Aminotransferase class V" evidence="5">
    <location>
        <begin position="25"/>
        <end position="385"/>
    </location>
</feature>
<gene>
    <name evidence="6" type="ORF">IDJ77_19800</name>
</gene>
<evidence type="ECO:0000313" key="6">
    <source>
        <dbReference type="EMBL" id="MBD1366065.1"/>
    </source>
</evidence>
<proteinExistence type="inferred from homology"/>
<dbReference type="InterPro" id="IPR015424">
    <property type="entry name" value="PyrdxlP-dep_Trfase"/>
</dbReference>
<dbReference type="Gene3D" id="3.40.640.10">
    <property type="entry name" value="Type I PLP-dependent aspartate aminotransferase-like (Major domain)"/>
    <property type="match status" value="1"/>
</dbReference>
<dbReference type="Gene3D" id="3.90.1150.10">
    <property type="entry name" value="Aspartate Aminotransferase, domain 1"/>
    <property type="match status" value="1"/>
</dbReference>
<evidence type="ECO:0000256" key="1">
    <source>
        <dbReference type="ARBA" id="ARBA00001933"/>
    </source>
</evidence>
<accession>A0ABR7WUT4</accession>
<dbReference type="Pfam" id="PF00266">
    <property type="entry name" value="Aminotran_5"/>
    <property type="match status" value="1"/>
</dbReference>
<keyword evidence="6" id="KW-0808">Transferase</keyword>
<dbReference type="InterPro" id="IPR015421">
    <property type="entry name" value="PyrdxlP-dep_Trfase_major"/>
</dbReference>